<sequence length="88" mass="9030">MNRSIQLFIFGFLYLLVLISGTSAACTPSANCDCNSANIAGCTGAGAAGLACGSQMGCALKNDVYQRDGKGNFCHFGPRDSCKAKGTP</sequence>
<dbReference type="EMBL" id="QKYT01001214">
    <property type="protein sequence ID" value="RIA79618.1"/>
    <property type="molecule type" value="Genomic_DNA"/>
</dbReference>
<comment type="caution">
    <text evidence="2">The sequence shown here is derived from an EMBL/GenBank/DDBJ whole genome shotgun (WGS) entry which is preliminary data.</text>
</comment>
<dbReference type="OrthoDB" id="2304107at2759"/>
<evidence type="ECO:0000256" key="1">
    <source>
        <dbReference type="SAM" id="SignalP"/>
    </source>
</evidence>
<dbReference type="PROSITE" id="PS51257">
    <property type="entry name" value="PROKAR_LIPOPROTEIN"/>
    <property type="match status" value="1"/>
</dbReference>
<dbReference type="Proteomes" id="UP000265703">
    <property type="component" value="Unassembled WGS sequence"/>
</dbReference>
<name>A0A397S111_9GLOM</name>
<evidence type="ECO:0000313" key="3">
    <source>
        <dbReference type="Proteomes" id="UP000265703"/>
    </source>
</evidence>
<keyword evidence="3" id="KW-1185">Reference proteome</keyword>
<feature type="chain" id="PRO_5017238239" evidence="1">
    <location>
        <begin position="25"/>
        <end position="88"/>
    </location>
</feature>
<feature type="signal peptide" evidence="1">
    <location>
        <begin position="1"/>
        <end position="24"/>
    </location>
</feature>
<accession>A0A397S111</accession>
<dbReference type="AlphaFoldDB" id="A0A397S111"/>
<gene>
    <name evidence="2" type="ORF">C1645_794046</name>
</gene>
<reference evidence="2 3" key="1">
    <citation type="submission" date="2018-06" db="EMBL/GenBank/DDBJ databases">
        <title>Comparative genomics reveals the genomic features of Rhizophagus irregularis, R. cerebriforme, R. diaphanum and Gigaspora rosea, and their symbiotic lifestyle signature.</title>
        <authorList>
            <person name="Morin E."/>
            <person name="San Clemente H."/>
            <person name="Chen E.C.H."/>
            <person name="De La Providencia I."/>
            <person name="Hainaut M."/>
            <person name="Kuo A."/>
            <person name="Kohler A."/>
            <person name="Murat C."/>
            <person name="Tang N."/>
            <person name="Roy S."/>
            <person name="Loubradou J."/>
            <person name="Henrissat B."/>
            <person name="Grigoriev I.V."/>
            <person name="Corradi N."/>
            <person name="Roux C."/>
            <person name="Martin F.M."/>
        </authorList>
    </citation>
    <scope>NUCLEOTIDE SEQUENCE [LARGE SCALE GENOMIC DNA]</scope>
    <source>
        <strain evidence="2 3">DAOM 227022</strain>
    </source>
</reference>
<proteinExistence type="predicted"/>
<protein>
    <submittedName>
        <fullName evidence="2">Uncharacterized protein</fullName>
    </submittedName>
</protein>
<keyword evidence="1" id="KW-0732">Signal</keyword>
<evidence type="ECO:0000313" key="2">
    <source>
        <dbReference type="EMBL" id="RIA79618.1"/>
    </source>
</evidence>
<organism evidence="2 3">
    <name type="scientific">Glomus cerebriforme</name>
    <dbReference type="NCBI Taxonomy" id="658196"/>
    <lineage>
        <taxon>Eukaryota</taxon>
        <taxon>Fungi</taxon>
        <taxon>Fungi incertae sedis</taxon>
        <taxon>Mucoromycota</taxon>
        <taxon>Glomeromycotina</taxon>
        <taxon>Glomeromycetes</taxon>
        <taxon>Glomerales</taxon>
        <taxon>Glomeraceae</taxon>
        <taxon>Glomus</taxon>
    </lineage>
</organism>